<sequence>MSVDVDVDVFVACGGKWVRCIFGYIFCLSSSLPREASSPGCAPELDLLCFVSLMDCMVW</sequence>
<dbReference type="Proteomes" id="UP001172155">
    <property type="component" value="Unassembled WGS sequence"/>
</dbReference>
<dbReference type="EMBL" id="JAUKUD010000004">
    <property type="protein sequence ID" value="KAK0746933.1"/>
    <property type="molecule type" value="Genomic_DNA"/>
</dbReference>
<gene>
    <name evidence="1" type="ORF">B0T18DRAFT_412809</name>
</gene>
<organism evidence="1 2">
    <name type="scientific">Schizothecium vesticola</name>
    <dbReference type="NCBI Taxonomy" id="314040"/>
    <lineage>
        <taxon>Eukaryota</taxon>
        <taxon>Fungi</taxon>
        <taxon>Dikarya</taxon>
        <taxon>Ascomycota</taxon>
        <taxon>Pezizomycotina</taxon>
        <taxon>Sordariomycetes</taxon>
        <taxon>Sordariomycetidae</taxon>
        <taxon>Sordariales</taxon>
        <taxon>Schizotheciaceae</taxon>
        <taxon>Schizothecium</taxon>
    </lineage>
</organism>
<reference evidence="1" key="1">
    <citation type="submission" date="2023-06" db="EMBL/GenBank/DDBJ databases">
        <title>Genome-scale phylogeny and comparative genomics of the fungal order Sordariales.</title>
        <authorList>
            <consortium name="Lawrence Berkeley National Laboratory"/>
            <person name="Hensen N."/>
            <person name="Bonometti L."/>
            <person name="Westerberg I."/>
            <person name="Brannstrom I.O."/>
            <person name="Guillou S."/>
            <person name="Cros-Aarteil S."/>
            <person name="Calhoun S."/>
            <person name="Haridas S."/>
            <person name="Kuo A."/>
            <person name="Mondo S."/>
            <person name="Pangilinan J."/>
            <person name="Riley R."/>
            <person name="LaButti K."/>
            <person name="Andreopoulos B."/>
            <person name="Lipzen A."/>
            <person name="Chen C."/>
            <person name="Yanf M."/>
            <person name="Daum C."/>
            <person name="Ng V."/>
            <person name="Clum A."/>
            <person name="Steindorff A."/>
            <person name="Ohm R."/>
            <person name="Martin F."/>
            <person name="Silar P."/>
            <person name="Natvig D."/>
            <person name="Lalanne C."/>
            <person name="Gautier V."/>
            <person name="Ament-velasquez S.L."/>
            <person name="Kruys A."/>
            <person name="Hutchinson M.I."/>
            <person name="Powell A.J."/>
            <person name="Barry K."/>
            <person name="Miller A.N."/>
            <person name="Grigoriev I.V."/>
            <person name="Debuchy R."/>
            <person name="Gladieux P."/>
            <person name="Thoren M.H."/>
            <person name="Johannesson H."/>
        </authorList>
    </citation>
    <scope>NUCLEOTIDE SEQUENCE</scope>
    <source>
        <strain evidence="1">SMH3187-1</strain>
    </source>
</reference>
<comment type="caution">
    <text evidence="1">The sequence shown here is derived from an EMBL/GenBank/DDBJ whole genome shotgun (WGS) entry which is preliminary data.</text>
</comment>
<accession>A0AA40EWN7</accession>
<evidence type="ECO:0000313" key="2">
    <source>
        <dbReference type="Proteomes" id="UP001172155"/>
    </source>
</evidence>
<protein>
    <submittedName>
        <fullName evidence="1">Uncharacterized protein</fullName>
    </submittedName>
</protein>
<proteinExistence type="predicted"/>
<name>A0AA40EWN7_9PEZI</name>
<dbReference type="AlphaFoldDB" id="A0AA40EWN7"/>
<evidence type="ECO:0000313" key="1">
    <source>
        <dbReference type="EMBL" id="KAK0746933.1"/>
    </source>
</evidence>
<keyword evidence="2" id="KW-1185">Reference proteome</keyword>